<evidence type="ECO:0000313" key="10">
    <source>
        <dbReference type="Proteomes" id="UP000540423"/>
    </source>
</evidence>
<dbReference type="CDD" id="cd06171">
    <property type="entry name" value="Sigma70_r4"/>
    <property type="match status" value="1"/>
</dbReference>
<reference evidence="9 10" key="1">
    <citation type="submission" date="2020-08" db="EMBL/GenBank/DDBJ databases">
        <title>Genomic Encyclopedia of Type Strains, Phase IV (KMG-IV): sequencing the most valuable type-strain genomes for metagenomic binning, comparative biology and taxonomic classification.</title>
        <authorList>
            <person name="Goeker M."/>
        </authorList>
    </citation>
    <scope>NUCLEOTIDE SEQUENCE [LARGE SCALE GENOMIC DNA]</scope>
    <source>
        <strain evidence="9 10">DSM 40141</strain>
    </source>
</reference>
<accession>A0A7X0LRH1</accession>
<dbReference type="InterPro" id="IPR007627">
    <property type="entry name" value="RNA_pol_sigma70_r2"/>
</dbReference>
<keyword evidence="4" id="KW-0804">Transcription</keyword>
<evidence type="ECO:0000313" key="9">
    <source>
        <dbReference type="EMBL" id="MBB6437489.1"/>
    </source>
</evidence>
<feature type="domain" description="RNA polymerase sigma-70 region 3" evidence="6">
    <location>
        <begin position="238"/>
        <end position="296"/>
    </location>
</feature>
<dbReference type="PRINTS" id="PR00046">
    <property type="entry name" value="SIGMA70FCT"/>
</dbReference>
<feature type="region of interest" description="Disordered" evidence="5">
    <location>
        <begin position="1"/>
        <end position="29"/>
    </location>
</feature>
<dbReference type="GO" id="GO:0003677">
    <property type="term" value="F:DNA binding"/>
    <property type="evidence" value="ECO:0007669"/>
    <property type="project" value="UniProtKB-KW"/>
</dbReference>
<dbReference type="Pfam" id="PF04545">
    <property type="entry name" value="Sigma70_r4"/>
    <property type="match status" value="1"/>
</dbReference>
<dbReference type="Gene3D" id="1.20.120.1810">
    <property type="match status" value="1"/>
</dbReference>
<feature type="compositionally biased region" description="Basic and acidic residues" evidence="5">
    <location>
        <begin position="71"/>
        <end position="88"/>
    </location>
</feature>
<dbReference type="InterPro" id="IPR036388">
    <property type="entry name" value="WH-like_DNA-bd_sf"/>
</dbReference>
<evidence type="ECO:0000259" key="8">
    <source>
        <dbReference type="Pfam" id="PF04545"/>
    </source>
</evidence>
<feature type="domain" description="RNA polymerase sigma-70 region 2" evidence="7">
    <location>
        <begin position="156"/>
        <end position="225"/>
    </location>
</feature>
<evidence type="ECO:0000256" key="4">
    <source>
        <dbReference type="ARBA" id="ARBA00023163"/>
    </source>
</evidence>
<protein>
    <submittedName>
        <fullName evidence="9">RNA polymerase sigma-B factor</fullName>
    </submittedName>
</protein>
<dbReference type="PANTHER" id="PTHR30385:SF4">
    <property type="entry name" value="RNA POLYMERASE SIGMA-E FACTOR"/>
    <property type="match status" value="1"/>
</dbReference>
<name>A0A7X0LRH1_9ACTN</name>
<dbReference type="GO" id="GO:0006352">
    <property type="term" value="P:DNA-templated transcription initiation"/>
    <property type="evidence" value="ECO:0007669"/>
    <property type="project" value="InterPro"/>
</dbReference>
<dbReference type="Proteomes" id="UP000540423">
    <property type="component" value="Unassembled WGS sequence"/>
</dbReference>
<evidence type="ECO:0000256" key="5">
    <source>
        <dbReference type="SAM" id="MobiDB-lite"/>
    </source>
</evidence>
<dbReference type="SUPFAM" id="SSF88946">
    <property type="entry name" value="Sigma2 domain of RNA polymerase sigma factors"/>
    <property type="match status" value="1"/>
</dbReference>
<dbReference type="InterPro" id="IPR014322">
    <property type="entry name" value="RNA_pol_sigma-B/F/G"/>
</dbReference>
<organism evidence="9 10">
    <name type="scientific">Streptomyces candidus</name>
    <dbReference type="NCBI Taxonomy" id="67283"/>
    <lineage>
        <taxon>Bacteria</taxon>
        <taxon>Bacillati</taxon>
        <taxon>Actinomycetota</taxon>
        <taxon>Actinomycetes</taxon>
        <taxon>Kitasatosporales</taxon>
        <taxon>Streptomycetaceae</taxon>
        <taxon>Streptomyces</taxon>
    </lineage>
</organism>
<dbReference type="PANTHER" id="PTHR30385">
    <property type="entry name" value="SIGMA FACTOR F FLAGELLAR"/>
    <property type="match status" value="1"/>
</dbReference>
<dbReference type="Pfam" id="PF04539">
    <property type="entry name" value="Sigma70_r3"/>
    <property type="match status" value="1"/>
</dbReference>
<dbReference type="RefSeq" id="WP_185032868.1">
    <property type="nucleotide sequence ID" value="NZ_BNBN01000014.1"/>
</dbReference>
<dbReference type="Gene3D" id="1.10.10.10">
    <property type="entry name" value="Winged helix-like DNA-binding domain superfamily/Winged helix DNA-binding domain"/>
    <property type="match status" value="2"/>
</dbReference>
<proteinExistence type="predicted"/>
<dbReference type="NCBIfam" id="TIGR02980">
    <property type="entry name" value="SigBFG"/>
    <property type="match status" value="1"/>
</dbReference>
<feature type="domain" description="RNA polymerase sigma-70 region 4" evidence="8">
    <location>
        <begin position="321"/>
        <end position="370"/>
    </location>
</feature>
<keyword evidence="1" id="KW-0805">Transcription regulation</keyword>
<keyword evidence="3" id="KW-0238">DNA-binding</keyword>
<keyword evidence="10" id="KW-1185">Reference proteome</keyword>
<dbReference type="InterPro" id="IPR007624">
    <property type="entry name" value="RNA_pol_sigma70_r3"/>
</dbReference>
<dbReference type="InterPro" id="IPR013325">
    <property type="entry name" value="RNA_pol_sigma_r2"/>
</dbReference>
<dbReference type="InterPro" id="IPR014284">
    <property type="entry name" value="RNA_pol_sigma-70_dom"/>
</dbReference>
<dbReference type="InterPro" id="IPR000943">
    <property type="entry name" value="RNA_pol_sigma70"/>
</dbReference>
<evidence type="ECO:0000259" key="7">
    <source>
        <dbReference type="Pfam" id="PF04542"/>
    </source>
</evidence>
<dbReference type="EMBL" id="JACHEM010000010">
    <property type="protein sequence ID" value="MBB6437489.1"/>
    <property type="molecule type" value="Genomic_DNA"/>
</dbReference>
<dbReference type="Pfam" id="PF04542">
    <property type="entry name" value="Sigma70_r2"/>
    <property type="match status" value="1"/>
</dbReference>
<dbReference type="NCBIfam" id="TIGR02937">
    <property type="entry name" value="sigma70-ECF"/>
    <property type="match status" value="1"/>
</dbReference>
<comment type="caution">
    <text evidence="9">The sequence shown here is derived from an EMBL/GenBank/DDBJ whole genome shotgun (WGS) entry which is preliminary data.</text>
</comment>
<evidence type="ECO:0000256" key="3">
    <source>
        <dbReference type="ARBA" id="ARBA00023125"/>
    </source>
</evidence>
<sequence>MSGDGPVRGDERSSRALDGIPEQQARPYPVDGRAVAYEAAQRAGAVASAPAKAAAGTGAAGRAQVQQAAERAADQMSDEKDVRPEAHEVQGALETPEAHEKHEVPQTPEAHEVHKERDEQELPPNPRDRSGARALFIQLRELPDGSTEKAELRNRLVRMHLPLVEHLARRFRNRGEPLDDLTQVATIGLIKSVDRFDPERGVEFSTYATPTVVGEIKRHFRDKGWAVRVPRRLQELRLSLTSATAELSQQHGRSPTVHELAERLAISEEEVLEGLESANAYSTLSLDVPDTDDESPAVADTLGSEDVALEGVEYRESLKPLLEDLPPREKRILLLRFFGNMTQSQIAQEVGISQMHVSRLLARTLAQLREKLLVEE</sequence>
<feature type="region of interest" description="Disordered" evidence="5">
    <location>
        <begin position="41"/>
        <end position="130"/>
    </location>
</feature>
<dbReference type="SUPFAM" id="SSF88659">
    <property type="entry name" value="Sigma3 and sigma4 domains of RNA polymerase sigma factors"/>
    <property type="match status" value="2"/>
</dbReference>
<evidence type="ECO:0000259" key="6">
    <source>
        <dbReference type="Pfam" id="PF04539"/>
    </source>
</evidence>
<keyword evidence="2" id="KW-0731">Sigma factor</keyword>
<evidence type="ECO:0000256" key="2">
    <source>
        <dbReference type="ARBA" id="ARBA00023082"/>
    </source>
</evidence>
<dbReference type="GO" id="GO:0016987">
    <property type="term" value="F:sigma factor activity"/>
    <property type="evidence" value="ECO:0007669"/>
    <property type="project" value="UniProtKB-KW"/>
</dbReference>
<feature type="compositionally biased region" description="Low complexity" evidence="5">
    <location>
        <begin position="42"/>
        <end position="70"/>
    </location>
</feature>
<evidence type="ECO:0000256" key="1">
    <source>
        <dbReference type="ARBA" id="ARBA00023015"/>
    </source>
</evidence>
<dbReference type="InterPro" id="IPR007630">
    <property type="entry name" value="RNA_pol_sigma70_r4"/>
</dbReference>
<dbReference type="AlphaFoldDB" id="A0A7X0LRH1"/>
<feature type="compositionally biased region" description="Basic and acidic residues" evidence="5">
    <location>
        <begin position="96"/>
        <end position="130"/>
    </location>
</feature>
<dbReference type="InterPro" id="IPR013324">
    <property type="entry name" value="RNA_pol_sigma_r3/r4-like"/>
</dbReference>
<gene>
    <name evidence="9" type="ORF">HNQ79_003990</name>
</gene>